<dbReference type="InterPro" id="IPR001368">
    <property type="entry name" value="TNFR/NGFR_Cys_rich_reg"/>
</dbReference>
<evidence type="ECO:0000256" key="1">
    <source>
        <dbReference type="PROSITE-ProRule" id="PRU00206"/>
    </source>
</evidence>
<evidence type="ECO:0000313" key="5">
    <source>
        <dbReference type="Proteomes" id="UP000515159"/>
    </source>
</evidence>
<keyword evidence="1" id="KW-1015">Disulfide bond</keyword>
<sequence>MTKLRLECPKNMNLVNGRCCQMCPAGNHKLKDCTDSAKTECELCEKGTFMEHENSLAKCQPCSHCRGIHLIEASPCNQTHDALCQCSEGFYCSLRNRGACEFCLHVSSCPLGFGVLRRATSWDDTVCEICQNGTFSNVSDTSSPCLNHTKCPELGLVLTLHGTNVTDSVCATPSATLSATSWCLLLTLSLPLVIISLIILLWRHCGKKRSTLRLQTPGTLKMHRLDKYISGSQDGVASPRSLFSSNKVLDGENPRKTRSNIYCGPFLQSSPASCRHVEKCSAGIPTAAVLPPVLPIKVKCVLSAEMAHLPCPSSQSETMEGPRGCSSEMGEEDDVCDSFCINGAESPLRTLEDSCPMSLPTLTASQNLTCDPYHMVQPGLETEVNSCSIWAPPCELKSQVQERHTGERSETSQPEEDEWKE</sequence>
<evidence type="ECO:0000259" key="4">
    <source>
        <dbReference type="PROSITE" id="PS50050"/>
    </source>
</evidence>
<dbReference type="GeneID" id="117350687"/>
<dbReference type="PROSITE" id="PS50050">
    <property type="entry name" value="TNFR_NGFR_2"/>
    <property type="match status" value="2"/>
</dbReference>
<feature type="domain" description="TNFR-Cys" evidence="4">
    <location>
        <begin position="85"/>
        <end position="127"/>
    </location>
</feature>
<feature type="disulfide bond" evidence="1">
    <location>
        <begin position="44"/>
        <end position="59"/>
    </location>
</feature>
<dbReference type="SUPFAM" id="SSF57586">
    <property type="entry name" value="TNF receptor-like"/>
    <property type="match status" value="2"/>
</dbReference>
<reference evidence="6" key="1">
    <citation type="submission" date="2025-08" db="UniProtKB">
        <authorList>
            <consortium name="RefSeq"/>
        </authorList>
    </citation>
    <scope>IDENTIFICATION</scope>
</reference>
<dbReference type="GO" id="GO:0002768">
    <property type="term" value="P:immune response-regulating cell surface receptor signaling pathway"/>
    <property type="evidence" value="ECO:0007669"/>
    <property type="project" value="TreeGrafter"/>
</dbReference>
<keyword evidence="5" id="KW-1185">Reference proteome</keyword>
<dbReference type="InterPro" id="IPR052135">
    <property type="entry name" value="TNFRSF5"/>
</dbReference>
<keyword evidence="3" id="KW-0812">Transmembrane</keyword>
<dbReference type="PROSITE" id="PS00652">
    <property type="entry name" value="TNFR_NGFR_1"/>
    <property type="match status" value="1"/>
</dbReference>
<keyword evidence="3" id="KW-0472">Membrane</keyword>
<dbReference type="GO" id="GO:0035631">
    <property type="term" value="C:CD40 receptor complex"/>
    <property type="evidence" value="ECO:0007669"/>
    <property type="project" value="TreeGrafter"/>
</dbReference>
<dbReference type="Gene3D" id="2.10.50.10">
    <property type="entry name" value="Tumor Necrosis Factor Receptor, subunit A, domain 2"/>
    <property type="match status" value="3"/>
</dbReference>
<dbReference type="KEGG" id="gsh:117350687"/>
<dbReference type="PANTHER" id="PTHR46875:SF2">
    <property type="entry name" value="TUMOR NECROSIS FACTOR RECEPTOR SUPERFAMILY MEMBER 5-LIKE ISOFORM X1"/>
    <property type="match status" value="1"/>
</dbReference>
<organism evidence="5 6">
    <name type="scientific">Geotrypetes seraphini</name>
    <name type="common">Gaboon caecilian</name>
    <name type="synonym">Caecilia seraphini</name>
    <dbReference type="NCBI Taxonomy" id="260995"/>
    <lineage>
        <taxon>Eukaryota</taxon>
        <taxon>Metazoa</taxon>
        <taxon>Chordata</taxon>
        <taxon>Craniata</taxon>
        <taxon>Vertebrata</taxon>
        <taxon>Euteleostomi</taxon>
        <taxon>Amphibia</taxon>
        <taxon>Gymnophiona</taxon>
        <taxon>Geotrypetes</taxon>
    </lineage>
</organism>
<keyword evidence="3" id="KW-1133">Transmembrane helix</keyword>
<gene>
    <name evidence="6" type="primary">LOC117350687</name>
</gene>
<accession>A0A6P8NX73</accession>
<proteinExistence type="predicted"/>
<dbReference type="RefSeq" id="XP_033781067.1">
    <property type="nucleotide sequence ID" value="XM_033925176.1"/>
</dbReference>
<protein>
    <submittedName>
        <fullName evidence="6">Tumor necrosis factor receptor superfamily member 3-like isoform X1</fullName>
    </submittedName>
</protein>
<dbReference type="Pfam" id="PF00020">
    <property type="entry name" value="TNFR_c6"/>
    <property type="match status" value="3"/>
</dbReference>
<dbReference type="OrthoDB" id="9932129at2759"/>
<feature type="domain" description="TNFR-Cys" evidence="4">
    <location>
        <begin position="43"/>
        <end position="84"/>
    </location>
</feature>
<dbReference type="Proteomes" id="UP000515159">
    <property type="component" value="Chromosome 16"/>
</dbReference>
<feature type="compositionally biased region" description="Basic and acidic residues" evidence="2">
    <location>
        <begin position="400"/>
        <end position="410"/>
    </location>
</feature>
<feature type="transmembrane region" description="Helical" evidence="3">
    <location>
        <begin position="179"/>
        <end position="202"/>
    </location>
</feature>
<name>A0A6P8NX73_GEOSA</name>
<dbReference type="PANTHER" id="PTHR46875">
    <property type="entry name" value="TUMOR NECROSIS FACTOR RECEPTOR SUPERFAMILY MEMBER 5"/>
    <property type="match status" value="1"/>
</dbReference>
<feature type="repeat" description="TNFR-Cys" evidence="1">
    <location>
        <begin position="43"/>
        <end position="84"/>
    </location>
</feature>
<dbReference type="SMART" id="SM00208">
    <property type="entry name" value="TNFR"/>
    <property type="match status" value="4"/>
</dbReference>
<comment type="caution">
    <text evidence="1">Lacks conserved residue(s) required for the propagation of feature annotation.</text>
</comment>
<feature type="disulfide bond" evidence="1">
    <location>
        <begin position="109"/>
        <end position="127"/>
    </location>
</feature>
<dbReference type="InParanoid" id="A0A6P8NX73"/>
<feature type="repeat" description="TNFR-Cys" evidence="1">
    <location>
        <begin position="85"/>
        <end position="127"/>
    </location>
</feature>
<feature type="region of interest" description="Disordered" evidence="2">
    <location>
        <begin position="397"/>
        <end position="421"/>
    </location>
</feature>
<dbReference type="GO" id="GO:0009897">
    <property type="term" value="C:external side of plasma membrane"/>
    <property type="evidence" value="ECO:0007669"/>
    <property type="project" value="TreeGrafter"/>
</dbReference>
<evidence type="ECO:0000256" key="3">
    <source>
        <dbReference type="SAM" id="Phobius"/>
    </source>
</evidence>
<evidence type="ECO:0000256" key="2">
    <source>
        <dbReference type="SAM" id="MobiDB-lite"/>
    </source>
</evidence>
<evidence type="ECO:0000313" key="6">
    <source>
        <dbReference type="RefSeq" id="XP_033781067.1"/>
    </source>
</evidence>
<dbReference type="AlphaFoldDB" id="A0A6P8NX73"/>